<dbReference type="PANTHER" id="PTHR30408:SF12">
    <property type="entry name" value="TYPE I RESTRICTION ENZYME MJAVIII SPECIFICITY SUBUNIT"/>
    <property type="match status" value="1"/>
</dbReference>
<organism evidence="5 6">
    <name type="scientific">Pseudomonas fluorescens</name>
    <dbReference type="NCBI Taxonomy" id="294"/>
    <lineage>
        <taxon>Bacteria</taxon>
        <taxon>Pseudomonadati</taxon>
        <taxon>Pseudomonadota</taxon>
        <taxon>Gammaproteobacteria</taxon>
        <taxon>Pseudomonadales</taxon>
        <taxon>Pseudomonadaceae</taxon>
        <taxon>Pseudomonas</taxon>
    </lineage>
</organism>
<proteinExistence type="inferred from homology"/>
<comment type="caution">
    <text evidence="5">The sequence shown here is derived from an EMBL/GenBank/DDBJ whole genome shotgun (WGS) entry which is preliminary data.</text>
</comment>
<dbReference type="InterPro" id="IPR044946">
    <property type="entry name" value="Restrct_endonuc_typeI_TRD_sf"/>
</dbReference>
<feature type="domain" description="Type I restriction modification DNA specificity" evidence="4">
    <location>
        <begin position="197"/>
        <end position="353"/>
    </location>
</feature>
<evidence type="ECO:0000256" key="1">
    <source>
        <dbReference type="ARBA" id="ARBA00010923"/>
    </source>
</evidence>
<dbReference type="Gene3D" id="3.90.220.20">
    <property type="entry name" value="DNA methylase specificity domains"/>
    <property type="match status" value="2"/>
</dbReference>
<gene>
    <name evidence="5" type="ORF">AN403_5119</name>
</gene>
<evidence type="ECO:0000313" key="6">
    <source>
        <dbReference type="Proteomes" id="UP000050349"/>
    </source>
</evidence>
<feature type="domain" description="Type I restriction modification DNA specificity" evidence="4">
    <location>
        <begin position="62"/>
        <end position="175"/>
    </location>
</feature>
<dbReference type="Pfam" id="PF01420">
    <property type="entry name" value="Methylase_S"/>
    <property type="match status" value="2"/>
</dbReference>
<dbReference type="AlphaFoldDB" id="A0A0N8NXS0"/>
<evidence type="ECO:0000313" key="5">
    <source>
        <dbReference type="EMBL" id="KPU60977.1"/>
    </source>
</evidence>
<dbReference type="InterPro" id="IPR000055">
    <property type="entry name" value="Restrct_endonuc_typeI_TRD"/>
</dbReference>
<dbReference type="REBASE" id="194918">
    <property type="entry name" value="S.PflS613ORF5118P"/>
</dbReference>
<dbReference type="GO" id="GO:0009307">
    <property type="term" value="P:DNA restriction-modification system"/>
    <property type="evidence" value="ECO:0007669"/>
    <property type="project" value="UniProtKB-KW"/>
</dbReference>
<keyword evidence="2" id="KW-0680">Restriction system</keyword>
<evidence type="ECO:0000259" key="4">
    <source>
        <dbReference type="Pfam" id="PF01420"/>
    </source>
</evidence>
<dbReference type="PATRIC" id="fig|294.162.peg.1281"/>
<dbReference type="SUPFAM" id="SSF116734">
    <property type="entry name" value="DNA methylase specificity domain"/>
    <property type="match status" value="2"/>
</dbReference>
<dbReference type="EMBL" id="LJXB01000062">
    <property type="protein sequence ID" value="KPU60977.1"/>
    <property type="molecule type" value="Genomic_DNA"/>
</dbReference>
<dbReference type="Proteomes" id="UP000050349">
    <property type="component" value="Unassembled WGS sequence"/>
</dbReference>
<dbReference type="GO" id="GO:0003677">
    <property type="term" value="F:DNA binding"/>
    <property type="evidence" value="ECO:0007669"/>
    <property type="project" value="UniProtKB-KW"/>
</dbReference>
<comment type="similarity">
    <text evidence="1">Belongs to the type-I restriction system S methylase family.</text>
</comment>
<accession>A0A0N8NXS0</accession>
<protein>
    <submittedName>
        <fullName evidence="5">Type I restriction modification DNA specificity domain protein</fullName>
    </submittedName>
</protein>
<dbReference type="InterPro" id="IPR052021">
    <property type="entry name" value="Type-I_RS_S_subunit"/>
</dbReference>
<dbReference type="CDD" id="cd17256">
    <property type="entry name" value="RMtype1_S_EcoJA65PI-TRD1-CR1_like"/>
    <property type="match status" value="1"/>
</dbReference>
<reference evidence="5 6" key="1">
    <citation type="submission" date="2015-09" db="EMBL/GenBank/DDBJ databases">
        <authorList>
            <consortium name="Swine Surveillance"/>
        </authorList>
    </citation>
    <scope>NUCLEOTIDE SEQUENCE [LARGE SCALE GENOMIC DNA]</scope>
    <source>
        <strain evidence="5 6">S613</strain>
    </source>
</reference>
<sequence>MSNLVALGECTDRCLTWSPASEDPDGEIDYIDLSSVDKDTKRIEGISPIACSDAPSRARQIVKTGDILVSTVRPNLNGVAIVPTELDGATASTGYTVLRPRSNRVDSSYLFHWVKHPKFVGEMVRLATGASYPAVSDKIVRAAMIPLPPLPEQRRIAAILDRADALRAKRREAITKLNHLLQSLFLEMFGDPMTNPKEWPEKPLSEAVNAGTIVTYGIVQAGKEFAGGTPYIRTGDITDGEIIEVGLRRTDPVIAEKFSRSRVEAGDIVMSIRATVGTTALVPKSLDGANLTQGTARIAVGEKIARNFALHHLRSAGTQRWIERQVKGATFREITLGRLRELPMMIPPRNLQDKFDLICQHIIKNALASQSSSAGLEKLFTSLQQRAFEGKL</sequence>
<evidence type="ECO:0000256" key="2">
    <source>
        <dbReference type="ARBA" id="ARBA00022747"/>
    </source>
</evidence>
<name>A0A0N8NXS0_PSEFL</name>
<keyword evidence="3" id="KW-0238">DNA-binding</keyword>
<dbReference type="OrthoDB" id="398435at2"/>
<dbReference type="PANTHER" id="PTHR30408">
    <property type="entry name" value="TYPE-1 RESTRICTION ENZYME ECOKI SPECIFICITY PROTEIN"/>
    <property type="match status" value="1"/>
</dbReference>
<evidence type="ECO:0000256" key="3">
    <source>
        <dbReference type="ARBA" id="ARBA00023125"/>
    </source>
</evidence>
<dbReference type="RefSeq" id="WP_081015061.1">
    <property type="nucleotide sequence ID" value="NZ_LJXB01000062.1"/>
</dbReference>